<dbReference type="Gene3D" id="2.40.10.10">
    <property type="entry name" value="Trypsin-like serine proteases"/>
    <property type="match status" value="1"/>
</dbReference>
<proteinExistence type="predicted"/>
<dbReference type="AlphaFoldDB" id="A0A562IGJ0"/>
<dbReference type="Proteomes" id="UP000319825">
    <property type="component" value="Unassembled WGS sequence"/>
</dbReference>
<accession>A0A562IGJ0</accession>
<protein>
    <recommendedName>
        <fullName evidence="5">Trypsin</fullName>
    </recommendedName>
</protein>
<sequence length="186" mass="18922">MFRKLPRGLTVVAMAAVVTLAAPGPVQASPAPGDGSAVSGVAELSPEVARTLTGAGAEARQRALMEYWTPARMRAAKPESEIPAVQAARAARQPGQRAIQPQGPAGAIAPAAPATEPRAASTAESPGVSPAFYYPNYPTGHPVARTVGMVFFTLNGVNYLCSGAIVNTEGRSSVWTAAHCLTGGGS</sequence>
<keyword evidence="4" id="KW-1185">Reference proteome</keyword>
<evidence type="ECO:0000256" key="1">
    <source>
        <dbReference type="SAM" id="MobiDB-lite"/>
    </source>
</evidence>
<reference evidence="3 4" key="1">
    <citation type="submission" date="2019-07" db="EMBL/GenBank/DDBJ databases">
        <title>R&amp;d 2014.</title>
        <authorList>
            <person name="Klenk H.-P."/>
        </authorList>
    </citation>
    <scope>NUCLEOTIDE SEQUENCE [LARGE SCALE GENOMIC DNA]</scope>
    <source>
        <strain evidence="3 4">DSM 43868</strain>
    </source>
</reference>
<feature type="region of interest" description="Disordered" evidence="1">
    <location>
        <begin position="90"/>
        <end position="125"/>
    </location>
</feature>
<comment type="caution">
    <text evidence="3">The sequence shown here is derived from an EMBL/GenBank/DDBJ whole genome shotgun (WGS) entry which is preliminary data.</text>
</comment>
<evidence type="ECO:0000313" key="3">
    <source>
        <dbReference type="EMBL" id="TWH69714.1"/>
    </source>
</evidence>
<dbReference type="InterPro" id="IPR009003">
    <property type="entry name" value="Peptidase_S1_PA"/>
</dbReference>
<feature type="chain" id="PRO_5022181469" description="Trypsin" evidence="2">
    <location>
        <begin position="29"/>
        <end position="186"/>
    </location>
</feature>
<name>A0A562IGJ0_MICOL</name>
<dbReference type="SUPFAM" id="SSF50494">
    <property type="entry name" value="Trypsin-like serine proteases"/>
    <property type="match status" value="1"/>
</dbReference>
<gene>
    <name evidence="3" type="ORF">JD77_04728</name>
</gene>
<feature type="signal peptide" evidence="2">
    <location>
        <begin position="1"/>
        <end position="28"/>
    </location>
</feature>
<evidence type="ECO:0000313" key="4">
    <source>
        <dbReference type="Proteomes" id="UP000319825"/>
    </source>
</evidence>
<dbReference type="InterPro" id="IPR043504">
    <property type="entry name" value="Peptidase_S1_PA_chymotrypsin"/>
</dbReference>
<organism evidence="3 4">
    <name type="scientific">Micromonospora olivasterospora</name>
    <dbReference type="NCBI Taxonomy" id="1880"/>
    <lineage>
        <taxon>Bacteria</taxon>
        <taxon>Bacillati</taxon>
        <taxon>Actinomycetota</taxon>
        <taxon>Actinomycetes</taxon>
        <taxon>Micromonosporales</taxon>
        <taxon>Micromonosporaceae</taxon>
        <taxon>Micromonospora</taxon>
    </lineage>
</organism>
<evidence type="ECO:0008006" key="5">
    <source>
        <dbReference type="Google" id="ProtNLM"/>
    </source>
</evidence>
<keyword evidence="2" id="KW-0732">Signal</keyword>
<evidence type="ECO:0000256" key="2">
    <source>
        <dbReference type="SAM" id="SignalP"/>
    </source>
</evidence>
<dbReference type="EMBL" id="VLKE01000001">
    <property type="protein sequence ID" value="TWH69714.1"/>
    <property type="molecule type" value="Genomic_DNA"/>
</dbReference>